<evidence type="ECO:0000256" key="3">
    <source>
        <dbReference type="ARBA" id="ARBA00022448"/>
    </source>
</evidence>
<organism evidence="7 8">
    <name type="scientific">Microterricola viridarii</name>
    <dbReference type="NCBI Taxonomy" id="412690"/>
    <lineage>
        <taxon>Bacteria</taxon>
        <taxon>Bacillati</taxon>
        <taxon>Actinomycetota</taxon>
        <taxon>Actinomycetes</taxon>
        <taxon>Micrococcales</taxon>
        <taxon>Microbacteriaceae</taxon>
        <taxon>Microterricola</taxon>
    </lineage>
</organism>
<keyword evidence="8" id="KW-1185">Reference proteome</keyword>
<keyword evidence="3" id="KW-0813">Transport</keyword>
<dbReference type="InterPro" id="IPR039424">
    <property type="entry name" value="SBP_5"/>
</dbReference>
<dbReference type="PANTHER" id="PTHR30290:SF10">
    <property type="entry name" value="PERIPLASMIC OLIGOPEPTIDE-BINDING PROTEIN-RELATED"/>
    <property type="match status" value="1"/>
</dbReference>
<feature type="signal peptide" evidence="5">
    <location>
        <begin position="1"/>
        <end position="37"/>
    </location>
</feature>
<dbReference type="InterPro" id="IPR030678">
    <property type="entry name" value="Peptide/Ni-bd"/>
</dbReference>
<dbReference type="PROSITE" id="PS51257">
    <property type="entry name" value="PROKAR_LIPOPROTEIN"/>
    <property type="match status" value="1"/>
</dbReference>
<sequence>MSTSRTASTRRAARRRTAVIAVGVASALALTACSAPAAQEEGGGGIEWEMTTQTAAPSGDIDSFSWASYAEPYTLDYAYAFDYADNQVLANVCESLLRLNPDFTLTPGLAESFEHPDPLTWVYNIRPGVTFHDGTPLTAADAVASMSRIIDPAVGASWYSVYQNVVSIEQTGDMQVTVKTGIPDSQFNLGMGGSAGVIESAATLAAAGTDYGNSSGGVNCTGPFSLDKWQQGESITLKRNDNYWDTDLTAKSAEVKIVFINDATARVNALKSGDVDGSWMIPMEGVTQLQSSGAGEMYYGLNTAVSNLVISNLDGPLGDPNVRKALLMAIDRQGIVDAAYKGVGEVTDVHTTKSVWVGASDAAVTAAFDGVEDYPYDLEAAKKLVEDAGVAGEELVFVTAPIGNDFNVIAQATAAAGAAIGLKVTIQTVTPNAYTTLFSDPSAREGVDLFYTSWYLSSPDPLEMYGVLRTGEFSNYGNWSNPEFDALVTEALGIDDPAERSAVTAQAQALANAELPWLPLFTGPTTMFLGKRITGVAPSVAYLYYPWAATIGAR</sequence>
<dbReference type="GO" id="GO:0042597">
    <property type="term" value="C:periplasmic space"/>
    <property type="evidence" value="ECO:0007669"/>
    <property type="project" value="UniProtKB-ARBA"/>
</dbReference>
<dbReference type="Pfam" id="PF00496">
    <property type="entry name" value="SBP_bac_5"/>
    <property type="match status" value="1"/>
</dbReference>
<dbReference type="GO" id="GO:0015833">
    <property type="term" value="P:peptide transport"/>
    <property type="evidence" value="ECO:0007669"/>
    <property type="project" value="TreeGrafter"/>
</dbReference>
<dbReference type="EMBL" id="LT629742">
    <property type="protein sequence ID" value="SDT10861.1"/>
    <property type="molecule type" value="Genomic_DNA"/>
</dbReference>
<evidence type="ECO:0000313" key="8">
    <source>
        <dbReference type="Proteomes" id="UP000181956"/>
    </source>
</evidence>
<dbReference type="RefSeq" id="WP_083364626.1">
    <property type="nucleotide sequence ID" value="NZ_LT629742.1"/>
</dbReference>
<dbReference type="Gene3D" id="3.40.190.10">
    <property type="entry name" value="Periplasmic binding protein-like II"/>
    <property type="match status" value="1"/>
</dbReference>
<name>A0A1H1XP81_9MICO</name>
<comment type="similarity">
    <text evidence="2">Belongs to the bacterial solute-binding protein 5 family.</text>
</comment>
<dbReference type="STRING" id="412690.SAMN04489834_2843"/>
<evidence type="ECO:0000256" key="1">
    <source>
        <dbReference type="ARBA" id="ARBA00004196"/>
    </source>
</evidence>
<dbReference type="GO" id="GO:0043190">
    <property type="term" value="C:ATP-binding cassette (ABC) transporter complex"/>
    <property type="evidence" value="ECO:0007669"/>
    <property type="project" value="InterPro"/>
</dbReference>
<dbReference type="PANTHER" id="PTHR30290">
    <property type="entry name" value="PERIPLASMIC BINDING COMPONENT OF ABC TRANSPORTER"/>
    <property type="match status" value="1"/>
</dbReference>
<dbReference type="GO" id="GO:0030313">
    <property type="term" value="C:cell envelope"/>
    <property type="evidence" value="ECO:0007669"/>
    <property type="project" value="UniProtKB-SubCell"/>
</dbReference>
<comment type="subcellular location">
    <subcellularLocation>
        <location evidence="1">Cell envelope</location>
    </subcellularLocation>
</comment>
<keyword evidence="4 5" id="KW-0732">Signal</keyword>
<dbReference type="GO" id="GO:1904680">
    <property type="term" value="F:peptide transmembrane transporter activity"/>
    <property type="evidence" value="ECO:0007669"/>
    <property type="project" value="TreeGrafter"/>
</dbReference>
<evidence type="ECO:0000256" key="5">
    <source>
        <dbReference type="SAM" id="SignalP"/>
    </source>
</evidence>
<dbReference type="CDD" id="cd00995">
    <property type="entry name" value="PBP2_NikA_DppA_OppA_like"/>
    <property type="match status" value="1"/>
</dbReference>
<dbReference type="Gene3D" id="3.10.105.10">
    <property type="entry name" value="Dipeptide-binding Protein, Domain 3"/>
    <property type="match status" value="1"/>
</dbReference>
<accession>A0A1H1XP81</accession>
<dbReference type="Gene3D" id="3.90.76.10">
    <property type="entry name" value="Dipeptide-binding Protein, Domain 1"/>
    <property type="match status" value="1"/>
</dbReference>
<dbReference type="OrthoDB" id="5243526at2"/>
<feature type="domain" description="Solute-binding protein family 5" evidence="6">
    <location>
        <begin position="105"/>
        <end position="470"/>
    </location>
</feature>
<feature type="chain" id="PRO_5009265726" evidence="5">
    <location>
        <begin position="38"/>
        <end position="554"/>
    </location>
</feature>
<gene>
    <name evidence="7" type="ORF">SAMN04489834_2843</name>
</gene>
<dbReference type="PIRSF" id="PIRSF002741">
    <property type="entry name" value="MppA"/>
    <property type="match status" value="1"/>
</dbReference>
<reference evidence="8" key="1">
    <citation type="submission" date="2016-10" db="EMBL/GenBank/DDBJ databases">
        <authorList>
            <person name="Varghese N."/>
            <person name="Submissions S."/>
        </authorList>
    </citation>
    <scope>NUCLEOTIDE SEQUENCE [LARGE SCALE GENOMIC DNA]</scope>
    <source>
        <strain evidence="8">DSM 21772</strain>
    </source>
</reference>
<protein>
    <submittedName>
        <fullName evidence="7">Peptide/nickel transport system substrate-binding protein</fullName>
    </submittedName>
</protein>
<evidence type="ECO:0000256" key="2">
    <source>
        <dbReference type="ARBA" id="ARBA00005695"/>
    </source>
</evidence>
<evidence type="ECO:0000259" key="6">
    <source>
        <dbReference type="Pfam" id="PF00496"/>
    </source>
</evidence>
<dbReference type="InterPro" id="IPR000914">
    <property type="entry name" value="SBP_5_dom"/>
</dbReference>
<evidence type="ECO:0000256" key="4">
    <source>
        <dbReference type="ARBA" id="ARBA00022729"/>
    </source>
</evidence>
<proteinExistence type="inferred from homology"/>
<dbReference type="SUPFAM" id="SSF53850">
    <property type="entry name" value="Periplasmic binding protein-like II"/>
    <property type="match status" value="1"/>
</dbReference>
<evidence type="ECO:0000313" key="7">
    <source>
        <dbReference type="EMBL" id="SDT10861.1"/>
    </source>
</evidence>
<dbReference type="Proteomes" id="UP000181956">
    <property type="component" value="Chromosome I"/>
</dbReference>
<dbReference type="AlphaFoldDB" id="A0A1H1XP81"/>